<feature type="non-terminal residue" evidence="2">
    <location>
        <position position="103"/>
    </location>
</feature>
<sequence>MIARVRFVDQYSAEFEKGNVDILPLLVIEDWNPKVPNVAKTHSAKAKRPSSSKAQVPTSPGKKKKSSSKSLAKTRMLKPDILDQNPIDLKGNTANLGLMAEEK</sequence>
<dbReference type="AlphaFoldDB" id="A0A2P5BGH0"/>
<keyword evidence="3" id="KW-1185">Reference proteome</keyword>
<gene>
    <name evidence="2" type="ORF">PanWU01x14_241300</name>
</gene>
<comment type="caution">
    <text evidence="2">The sequence shown here is derived from an EMBL/GenBank/DDBJ whole genome shotgun (WGS) entry which is preliminary data.</text>
</comment>
<proteinExistence type="predicted"/>
<dbReference type="EMBL" id="JXTB01000286">
    <property type="protein sequence ID" value="PON47891.1"/>
    <property type="molecule type" value="Genomic_DNA"/>
</dbReference>
<organism evidence="2 3">
    <name type="scientific">Parasponia andersonii</name>
    <name type="common">Sponia andersonii</name>
    <dbReference type="NCBI Taxonomy" id="3476"/>
    <lineage>
        <taxon>Eukaryota</taxon>
        <taxon>Viridiplantae</taxon>
        <taxon>Streptophyta</taxon>
        <taxon>Embryophyta</taxon>
        <taxon>Tracheophyta</taxon>
        <taxon>Spermatophyta</taxon>
        <taxon>Magnoliopsida</taxon>
        <taxon>eudicotyledons</taxon>
        <taxon>Gunneridae</taxon>
        <taxon>Pentapetalae</taxon>
        <taxon>rosids</taxon>
        <taxon>fabids</taxon>
        <taxon>Rosales</taxon>
        <taxon>Cannabaceae</taxon>
        <taxon>Parasponia</taxon>
    </lineage>
</organism>
<feature type="region of interest" description="Disordered" evidence="1">
    <location>
        <begin position="39"/>
        <end position="85"/>
    </location>
</feature>
<accession>A0A2P5BGH0</accession>
<name>A0A2P5BGH0_PARAD</name>
<evidence type="ECO:0000313" key="3">
    <source>
        <dbReference type="Proteomes" id="UP000237105"/>
    </source>
</evidence>
<reference evidence="3" key="1">
    <citation type="submission" date="2016-06" db="EMBL/GenBank/DDBJ databases">
        <title>Parallel loss of symbiosis genes in relatives of nitrogen-fixing non-legume Parasponia.</title>
        <authorList>
            <person name="Van Velzen R."/>
            <person name="Holmer R."/>
            <person name="Bu F."/>
            <person name="Rutten L."/>
            <person name="Van Zeijl A."/>
            <person name="Liu W."/>
            <person name="Santuari L."/>
            <person name="Cao Q."/>
            <person name="Sharma T."/>
            <person name="Shen D."/>
            <person name="Roswanjaya Y."/>
            <person name="Wardhani T."/>
            <person name="Kalhor M.S."/>
            <person name="Jansen J."/>
            <person name="Van den Hoogen J."/>
            <person name="Gungor B."/>
            <person name="Hartog M."/>
            <person name="Hontelez J."/>
            <person name="Verver J."/>
            <person name="Yang W.-C."/>
            <person name="Schijlen E."/>
            <person name="Repin R."/>
            <person name="Schilthuizen M."/>
            <person name="Schranz E."/>
            <person name="Heidstra R."/>
            <person name="Miyata K."/>
            <person name="Fedorova E."/>
            <person name="Kohlen W."/>
            <person name="Bisseling T."/>
            <person name="Smit S."/>
            <person name="Geurts R."/>
        </authorList>
    </citation>
    <scope>NUCLEOTIDE SEQUENCE [LARGE SCALE GENOMIC DNA]</scope>
    <source>
        <strain evidence="3">cv. WU1-14</strain>
    </source>
</reference>
<evidence type="ECO:0000256" key="1">
    <source>
        <dbReference type="SAM" id="MobiDB-lite"/>
    </source>
</evidence>
<dbReference type="Proteomes" id="UP000237105">
    <property type="component" value="Unassembled WGS sequence"/>
</dbReference>
<evidence type="ECO:0000313" key="2">
    <source>
        <dbReference type="EMBL" id="PON47891.1"/>
    </source>
</evidence>
<protein>
    <submittedName>
        <fullName evidence="2">Uncharacterized protein</fullName>
    </submittedName>
</protein>